<dbReference type="EMBL" id="CP058649">
    <property type="protein sequence ID" value="QUI23146.1"/>
    <property type="molecule type" value="Genomic_DNA"/>
</dbReference>
<evidence type="ECO:0000313" key="1">
    <source>
        <dbReference type="EMBL" id="QUI23146.1"/>
    </source>
</evidence>
<gene>
    <name evidence="1" type="ORF">HZI73_12985</name>
</gene>
<sequence length="98" mass="10990">MLDNMFAERLHKYLYKTVTVHTVGSNEHALDFTGTLASIHEDYITIILTLGTVKKPEETPRNVINFNRTFHSRPVLCQPGSIADIPISKIAAIVHYPG</sequence>
<name>A0A8J8MKH4_9FIRM</name>
<dbReference type="AlphaFoldDB" id="A0A8J8MKH4"/>
<proteinExistence type="predicted"/>
<accession>A0A8J8MKH4</accession>
<dbReference type="Proteomes" id="UP000683246">
    <property type="component" value="Chromosome"/>
</dbReference>
<dbReference type="KEGG" id="vpy:HZI73_12985"/>
<organism evidence="1 2">
    <name type="scientific">Vallitalea pronyensis</name>
    <dbReference type="NCBI Taxonomy" id="1348613"/>
    <lineage>
        <taxon>Bacteria</taxon>
        <taxon>Bacillati</taxon>
        <taxon>Bacillota</taxon>
        <taxon>Clostridia</taxon>
        <taxon>Lachnospirales</taxon>
        <taxon>Vallitaleaceae</taxon>
        <taxon>Vallitalea</taxon>
    </lineage>
</organism>
<reference evidence="1" key="1">
    <citation type="submission" date="2020-07" db="EMBL/GenBank/DDBJ databases">
        <title>Vallitalea pronyensis genome.</title>
        <authorList>
            <person name="Postec A."/>
        </authorList>
    </citation>
    <scope>NUCLEOTIDE SEQUENCE</scope>
    <source>
        <strain evidence="1">FatNI3</strain>
    </source>
</reference>
<protein>
    <submittedName>
        <fullName evidence="1">Uncharacterized protein</fullName>
    </submittedName>
</protein>
<dbReference type="RefSeq" id="WP_212698647.1">
    <property type="nucleotide sequence ID" value="NZ_CP058649.1"/>
</dbReference>
<evidence type="ECO:0000313" key="2">
    <source>
        <dbReference type="Proteomes" id="UP000683246"/>
    </source>
</evidence>
<keyword evidence="2" id="KW-1185">Reference proteome</keyword>